<comment type="function">
    <text evidence="6">Nucleoside triphosphate pyrophosphatase that hydrolyzes dTTP and UTP. May have a dual role in cell division arrest and in preventing the incorporation of modified nucleotides into cellular nucleic acids.</text>
</comment>
<comment type="cofactor">
    <cofactor evidence="1 6">
        <name>a divalent metal cation</name>
        <dbReference type="ChEBI" id="CHEBI:60240"/>
    </cofactor>
</comment>
<dbReference type="InterPro" id="IPR003697">
    <property type="entry name" value="Maf-like"/>
</dbReference>
<proteinExistence type="inferred from homology"/>
<evidence type="ECO:0000256" key="3">
    <source>
        <dbReference type="ARBA" id="ARBA00022490"/>
    </source>
</evidence>
<keyword evidence="3 6" id="KW-0963">Cytoplasm</keyword>
<accession>A0A2K9P0Y1</accession>
<evidence type="ECO:0000256" key="2">
    <source>
        <dbReference type="ARBA" id="ARBA00004496"/>
    </source>
</evidence>
<keyword evidence="5 6" id="KW-0546">Nucleotide metabolism</keyword>
<dbReference type="Pfam" id="PF02545">
    <property type="entry name" value="Maf"/>
    <property type="match status" value="1"/>
</dbReference>
<dbReference type="HAMAP" id="MF_00528">
    <property type="entry name" value="Maf"/>
    <property type="match status" value="1"/>
</dbReference>
<evidence type="ECO:0000256" key="6">
    <source>
        <dbReference type="HAMAP-Rule" id="MF_00528"/>
    </source>
</evidence>
<dbReference type="CDD" id="cd00555">
    <property type="entry name" value="Maf"/>
    <property type="match status" value="1"/>
</dbReference>
<dbReference type="PANTHER" id="PTHR43213:SF5">
    <property type="entry name" value="BIFUNCTIONAL DTTP_UTP PYROPHOSPHATASE_METHYLTRANSFERASE PROTEIN-RELATED"/>
    <property type="match status" value="1"/>
</dbReference>
<keyword evidence="8" id="KW-1185">Reference proteome</keyword>
<feature type="site" description="Important for substrate specificity" evidence="6">
    <location>
        <position position="11"/>
    </location>
</feature>
<name>A0A2K9P0Y1_9FIRM</name>
<dbReference type="EC" id="3.6.1.9" evidence="6"/>
<evidence type="ECO:0000313" key="8">
    <source>
        <dbReference type="Proteomes" id="UP000235589"/>
    </source>
</evidence>
<dbReference type="PANTHER" id="PTHR43213">
    <property type="entry name" value="BIFUNCTIONAL DTTP/UTP PYROPHOSPHATASE/METHYLTRANSFERASE PROTEIN-RELATED"/>
    <property type="match status" value="1"/>
</dbReference>
<dbReference type="OrthoDB" id="9807767at2"/>
<evidence type="ECO:0000256" key="1">
    <source>
        <dbReference type="ARBA" id="ARBA00001968"/>
    </source>
</evidence>
<reference evidence="7 8" key="1">
    <citation type="submission" date="2017-04" db="EMBL/GenBank/DDBJ databases">
        <title>Monoglobus pectinilyticus 14 draft genome.</title>
        <authorList>
            <person name="Kim C."/>
            <person name="Rosendale D.I."/>
            <person name="Kelly W.J."/>
            <person name="Tannock G.W."/>
            <person name="Patchett M.L."/>
            <person name="Jordens J.Z."/>
        </authorList>
    </citation>
    <scope>NUCLEOTIDE SEQUENCE [LARGE SCALE GENOMIC DNA]</scope>
    <source>
        <strain evidence="7 8">14</strain>
    </source>
</reference>
<dbReference type="RefSeq" id="WP_102365152.1">
    <property type="nucleotide sequence ID" value="NZ_CP020991.1"/>
</dbReference>
<protein>
    <recommendedName>
        <fullName evidence="6">dTTP/UTP pyrophosphatase</fullName>
        <shortName evidence="6">dTTPase/UTPase</shortName>
        <ecNumber evidence="6">3.6.1.9</ecNumber>
    </recommendedName>
    <alternativeName>
        <fullName evidence="6">Nucleoside triphosphate pyrophosphatase</fullName>
    </alternativeName>
    <alternativeName>
        <fullName evidence="6">Nucleotide pyrophosphatase</fullName>
        <shortName evidence="6">Nucleotide PPase</shortName>
    </alternativeName>
</protein>
<dbReference type="SUPFAM" id="SSF52972">
    <property type="entry name" value="ITPase-like"/>
    <property type="match status" value="1"/>
</dbReference>
<evidence type="ECO:0000256" key="4">
    <source>
        <dbReference type="ARBA" id="ARBA00022801"/>
    </source>
</evidence>
<dbReference type="GO" id="GO:0036218">
    <property type="term" value="F:dTTP diphosphatase activity"/>
    <property type="evidence" value="ECO:0007669"/>
    <property type="project" value="RHEA"/>
</dbReference>
<dbReference type="GO" id="GO:0009117">
    <property type="term" value="P:nucleotide metabolic process"/>
    <property type="evidence" value="ECO:0007669"/>
    <property type="project" value="UniProtKB-KW"/>
</dbReference>
<dbReference type="GeneID" id="98062141"/>
<evidence type="ECO:0000313" key="7">
    <source>
        <dbReference type="EMBL" id="AUO18901.1"/>
    </source>
</evidence>
<feature type="site" description="Important for substrate specificity" evidence="6">
    <location>
        <position position="72"/>
    </location>
</feature>
<comment type="catalytic activity">
    <reaction evidence="6">
        <text>UTP + H2O = UMP + diphosphate + H(+)</text>
        <dbReference type="Rhea" id="RHEA:29395"/>
        <dbReference type="ChEBI" id="CHEBI:15377"/>
        <dbReference type="ChEBI" id="CHEBI:15378"/>
        <dbReference type="ChEBI" id="CHEBI:33019"/>
        <dbReference type="ChEBI" id="CHEBI:46398"/>
        <dbReference type="ChEBI" id="CHEBI:57865"/>
        <dbReference type="EC" id="3.6.1.9"/>
    </reaction>
</comment>
<organism evidence="7 8">
    <name type="scientific">Monoglobus pectinilyticus</name>
    <dbReference type="NCBI Taxonomy" id="1981510"/>
    <lineage>
        <taxon>Bacteria</taxon>
        <taxon>Bacillati</taxon>
        <taxon>Bacillota</taxon>
        <taxon>Clostridia</taxon>
        <taxon>Monoglobales</taxon>
        <taxon>Monoglobaceae</taxon>
        <taxon>Monoglobus</taxon>
    </lineage>
</organism>
<keyword evidence="4 6" id="KW-0378">Hydrolase</keyword>
<dbReference type="Gene3D" id="3.90.950.10">
    <property type="match status" value="1"/>
</dbReference>
<dbReference type="PIRSF" id="PIRSF006305">
    <property type="entry name" value="Maf"/>
    <property type="match status" value="1"/>
</dbReference>
<dbReference type="GO" id="GO:0036221">
    <property type="term" value="F:UTP diphosphatase activity"/>
    <property type="evidence" value="ECO:0007669"/>
    <property type="project" value="RHEA"/>
</dbReference>
<dbReference type="AlphaFoldDB" id="A0A2K9P0Y1"/>
<comment type="similarity">
    <text evidence="6">Belongs to the Maf family. YhdE subfamily.</text>
</comment>
<comment type="catalytic activity">
    <reaction evidence="6">
        <text>dTTP + H2O = dTMP + diphosphate + H(+)</text>
        <dbReference type="Rhea" id="RHEA:28534"/>
        <dbReference type="ChEBI" id="CHEBI:15377"/>
        <dbReference type="ChEBI" id="CHEBI:15378"/>
        <dbReference type="ChEBI" id="CHEBI:33019"/>
        <dbReference type="ChEBI" id="CHEBI:37568"/>
        <dbReference type="ChEBI" id="CHEBI:63528"/>
        <dbReference type="EC" id="3.6.1.9"/>
    </reaction>
</comment>
<feature type="site" description="Important for substrate specificity" evidence="6">
    <location>
        <position position="156"/>
    </location>
</feature>
<dbReference type="KEGG" id="mpec:B9O19_00718"/>
<dbReference type="Proteomes" id="UP000235589">
    <property type="component" value="Chromosome"/>
</dbReference>
<feature type="active site" description="Proton acceptor" evidence="6">
    <location>
        <position position="71"/>
    </location>
</feature>
<dbReference type="EMBL" id="CP020991">
    <property type="protein sequence ID" value="AUO18901.1"/>
    <property type="molecule type" value="Genomic_DNA"/>
</dbReference>
<comment type="caution">
    <text evidence="6">Lacks conserved residue(s) required for the propagation of feature annotation.</text>
</comment>
<dbReference type="FunFam" id="3.90.950.10:FF:000005">
    <property type="entry name" value="7-methyl-GTP pyrophosphatase"/>
    <property type="match status" value="1"/>
</dbReference>
<sequence length="194" mass="21250">MRFILASASPRRREILENISLDFEIIADESEEIMIEGEKPYDTVKRLAMQKAKNIAAGIESGENTIVIGADTVVSIDGKILGKPNDEIEAKDMLLTLSGRINTVYTGLAVIETQSGKEVSDFVSTGVKFRNLSEKEIENYIRSGEPMDKAGAYGIQKIGGLFVESINGDYFNVVGLPLCRLGEILSEEFGINLI</sequence>
<dbReference type="GO" id="GO:0005737">
    <property type="term" value="C:cytoplasm"/>
    <property type="evidence" value="ECO:0007669"/>
    <property type="project" value="UniProtKB-SubCell"/>
</dbReference>
<gene>
    <name evidence="7" type="ORF">B9O19_00718</name>
</gene>
<dbReference type="NCBIfam" id="TIGR00172">
    <property type="entry name" value="maf"/>
    <property type="match status" value="1"/>
</dbReference>
<comment type="subcellular location">
    <subcellularLocation>
        <location evidence="2 6">Cytoplasm</location>
    </subcellularLocation>
</comment>
<evidence type="ECO:0000256" key="5">
    <source>
        <dbReference type="ARBA" id="ARBA00023080"/>
    </source>
</evidence>
<dbReference type="InterPro" id="IPR029001">
    <property type="entry name" value="ITPase-like_fam"/>
</dbReference>